<dbReference type="InterPro" id="IPR006311">
    <property type="entry name" value="TAT_signal"/>
</dbReference>
<dbReference type="InterPro" id="IPR008972">
    <property type="entry name" value="Cupredoxin"/>
</dbReference>
<gene>
    <name evidence="2" type="ORF">J7S20_12575</name>
</gene>
<evidence type="ECO:0000313" key="3">
    <source>
        <dbReference type="Proteomes" id="UP000676996"/>
    </source>
</evidence>
<evidence type="ECO:0000256" key="1">
    <source>
        <dbReference type="SAM" id="SignalP"/>
    </source>
</evidence>
<reference evidence="2" key="1">
    <citation type="submission" date="2021-04" db="EMBL/GenBank/DDBJ databases">
        <title>Ouciella asimina sp. nov., isolated from the surface seawater in the hydrothermal field of Okinawa Trough.</title>
        <authorList>
            <person name="Shuang W."/>
        </authorList>
    </citation>
    <scope>NUCLEOTIDE SEQUENCE</scope>
    <source>
        <strain evidence="2">LXI357</strain>
    </source>
</reference>
<feature type="chain" id="PRO_5035904553" evidence="1">
    <location>
        <begin position="21"/>
        <end position="86"/>
    </location>
</feature>
<evidence type="ECO:0000313" key="2">
    <source>
        <dbReference type="EMBL" id="MBR0553337.1"/>
    </source>
</evidence>
<feature type="signal peptide" evidence="1">
    <location>
        <begin position="1"/>
        <end position="20"/>
    </location>
</feature>
<dbReference type="AlphaFoldDB" id="A0A8T4IFE0"/>
<keyword evidence="3" id="KW-1185">Reference proteome</keyword>
<name>A0A8T4IFE0_9SPHN</name>
<sequence length="86" mass="8930">MELNRRRMLGTMAMAGSAMALPGWARGADLRAEAVRAGFDEVSGASIDLTVGRGPRMVQGRAGHAIAVNGSVPGPLVRLKEGTTAR</sequence>
<feature type="non-terminal residue" evidence="2">
    <location>
        <position position="86"/>
    </location>
</feature>
<organism evidence="2 3">
    <name type="scientific">Stakelama marina</name>
    <dbReference type="NCBI Taxonomy" id="2826939"/>
    <lineage>
        <taxon>Bacteria</taxon>
        <taxon>Pseudomonadati</taxon>
        <taxon>Pseudomonadota</taxon>
        <taxon>Alphaproteobacteria</taxon>
        <taxon>Sphingomonadales</taxon>
        <taxon>Sphingomonadaceae</taxon>
        <taxon>Stakelama</taxon>
    </lineage>
</organism>
<dbReference type="SUPFAM" id="SSF49503">
    <property type="entry name" value="Cupredoxins"/>
    <property type="match status" value="1"/>
</dbReference>
<dbReference type="EMBL" id="JAGRQC010000004">
    <property type="protein sequence ID" value="MBR0553337.1"/>
    <property type="molecule type" value="Genomic_DNA"/>
</dbReference>
<protein>
    <submittedName>
        <fullName evidence="2">Copper resistance system multicopper oxidase</fullName>
    </submittedName>
</protein>
<dbReference type="Proteomes" id="UP000676996">
    <property type="component" value="Unassembled WGS sequence"/>
</dbReference>
<dbReference type="PROSITE" id="PS51318">
    <property type="entry name" value="TAT"/>
    <property type="match status" value="1"/>
</dbReference>
<keyword evidence="1" id="KW-0732">Signal</keyword>
<proteinExistence type="predicted"/>
<comment type="caution">
    <text evidence="2">The sequence shown here is derived from an EMBL/GenBank/DDBJ whole genome shotgun (WGS) entry which is preliminary data.</text>
</comment>
<accession>A0A8T4IFE0</accession>